<accession>A0A4Y2FWZ7</accession>
<dbReference type="Proteomes" id="UP000499080">
    <property type="component" value="Unassembled WGS sequence"/>
</dbReference>
<proteinExistence type="predicted"/>
<sequence length="96" mass="11058">MHHWKNGEETHSNTPSVADFVVYVRMRFAGELDLIPTRSANFSVFSENQPRFGPPPAVRVRMKLTANLLRTGQDRGGLEVRFGLRFETRYHRKTAV</sequence>
<gene>
    <name evidence="1" type="ORF">AVEN_66932_1</name>
</gene>
<comment type="caution">
    <text evidence="1">The sequence shown here is derived from an EMBL/GenBank/DDBJ whole genome shotgun (WGS) entry which is preliminary data.</text>
</comment>
<keyword evidence="2" id="KW-1185">Reference proteome</keyword>
<evidence type="ECO:0000313" key="1">
    <source>
        <dbReference type="EMBL" id="GBM46010.1"/>
    </source>
</evidence>
<protein>
    <submittedName>
        <fullName evidence="1">Uncharacterized protein</fullName>
    </submittedName>
</protein>
<dbReference type="EMBL" id="BGPR01175700">
    <property type="protein sequence ID" value="GBM46010.1"/>
    <property type="molecule type" value="Genomic_DNA"/>
</dbReference>
<reference evidence="1 2" key="1">
    <citation type="journal article" date="2019" name="Sci. Rep.">
        <title>Orb-weaving spider Araneus ventricosus genome elucidates the spidroin gene catalogue.</title>
        <authorList>
            <person name="Kono N."/>
            <person name="Nakamura H."/>
            <person name="Ohtoshi R."/>
            <person name="Moran D.A.P."/>
            <person name="Shinohara A."/>
            <person name="Yoshida Y."/>
            <person name="Fujiwara M."/>
            <person name="Mori M."/>
            <person name="Tomita M."/>
            <person name="Arakawa K."/>
        </authorList>
    </citation>
    <scope>NUCLEOTIDE SEQUENCE [LARGE SCALE GENOMIC DNA]</scope>
</reference>
<dbReference type="AlphaFoldDB" id="A0A4Y2FWZ7"/>
<evidence type="ECO:0000313" key="2">
    <source>
        <dbReference type="Proteomes" id="UP000499080"/>
    </source>
</evidence>
<organism evidence="1 2">
    <name type="scientific">Araneus ventricosus</name>
    <name type="common">Orbweaver spider</name>
    <name type="synonym">Epeira ventricosa</name>
    <dbReference type="NCBI Taxonomy" id="182803"/>
    <lineage>
        <taxon>Eukaryota</taxon>
        <taxon>Metazoa</taxon>
        <taxon>Ecdysozoa</taxon>
        <taxon>Arthropoda</taxon>
        <taxon>Chelicerata</taxon>
        <taxon>Arachnida</taxon>
        <taxon>Araneae</taxon>
        <taxon>Araneomorphae</taxon>
        <taxon>Entelegynae</taxon>
        <taxon>Araneoidea</taxon>
        <taxon>Araneidae</taxon>
        <taxon>Araneus</taxon>
    </lineage>
</organism>
<name>A0A4Y2FWZ7_ARAVE</name>